<keyword evidence="3" id="KW-1185">Reference proteome</keyword>
<dbReference type="EMBL" id="CATQJA010002665">
    <property type="protein sequence ID" value="CAJ0583737.1"/>
    <property type="molecule type" value="Genomic_DNA"/>
</dbReference>
<sequence>MIDVVVNDKETVAVAVSRNLLGLAKRFEKPEPKTTKERRATMKQFHLPTYELPDVEETQDEEERRHSLDANPRK</sequence>
<evidence type="ECO:0000313" key="2">
    <source>
        <dbReference type="EMBL" id="CAJ0583737.1"/>
    </source>
</evidence>
<feature type="region of interest" description="Disordered" evidence="1">
    <location>
        <begin position="30"/>
        <end position="74"/>
    </location>
</feature>
<feature type="non-terminal residue" evidence="2">
    <location>
        <position position="74"/>
    </location>
</feature>
<comment type="caution">
    <text evidence="2">The sequence shown here is derived from an EMBL/GenBank/DDBJ whole genome shotgun (WGS) entry which is preliminary data.</text>
</comment>
<dbReference type="Proteomes" id="UP001177023">
    <property type="component" value="Unassembled WGS sequence"/>
</dbReference>
<dbReference type="AlphaFoldDB" id="A0AA36DAJ3"/>
<gene>
    <name evidence="2" type="ORF">MSPICULIGERA_LOCUS21806</name>
</gene>
<accession>A0AA36DAJ3</accession>
<name>A0AA36DAJ3_9BILA</name>
<protein>
    <submittedName>
        <fullName evidence="2">Uncharacterized protein</fullName>
    </submittedName>
</protein>
<proteinExistence type="predicted"/>
<feature type="compositionally biased region" description="Basic and acidic residues" evidence="1">
    <location>
        <begin position="62"/>
        <end position="74"/>
    </location>
</feature>
<feature type="compositionally biased region" description="Basic and acidic residues" evidence="1">
    <location>
        <begin position="30"/>
        <end position="40"/>
    </location>
</feature>
<reference evidence="2" key="1">
    <citation type="submission" date="2023-06" db="EMBL/GenBank/DDBJ databases">
        <authorList>
            <person name="Delattre M."/>
        </authorList>
    </citation>
    <scope>NUCLEOTIDE SEQUENCE</scope>
    <source>
        <strain evidence="2">AF72</strain>
    </source>
</reference>
<evidence type="ECO:0000313" key="3">
    <source>
        <dbReference type="Proteomes" id="UP001177023"/>
    </source>
</evidence>
<evidence type="ECO:0000256" key="1">
    <source>
        <dbReference type="SAM" id="MobiDB-lite"/>
    </source>
</evidence>
<organism evidence="2 3">
    <name type="scientific">Mesorhabditis spiculigera</name>
    <dbReference type="NCBI Taxonomy" id="96644"/>
    <lineage>
        <taxon>Eukaryota</taxon>
        <taxon>Metazoa</taxon>
        <taxon>Ecdysozoa</taxon>
        <taxon>Nematoda</taxon>
        <taxon>Chromadorea</taxon>
        <taxon>Rhabditida</taxon>
        <taxon>Rhabditina</taxon>
        <taxon>Rhabditomorpha</taxon>
        <taxon>Rhabditoidea</taxon>
        <taxon>Rhabditidae</taxon>
        <taxon>Mesorhabditinae</taxon>
        <taxon>Mesorhabditis</taxon>
    </lineage>
</organism>